<protein>
    <submittedName>
        <fullName evidence="1">Uncharacterized protein</fullName>
    </submittedName>
</protein>
<accession>A0A5B7K3W3</accession>
<comment type="caution">
    <text evidence="1">The sequence shown here is derived from an EMBL/GenBank/DDBJ whole genome shotgun (WGS) entry which is preliminary data.</text>
</comment>
<gene>
    <name evidence="1" type="ORF">E2C01_100730</name>
</gene>
<dbReference type="Proteomes" id="UP000324222">
    <property type="component" value="Unassembled WGS sequence"/>
</dbReference>
<reference evidence="1 2" key="1">
    <citation type="submission" date="2019-05" db="EMBL/GenBank/DDBJ databases">
        <title>Another draft genome of Portunus trituberculatus and its Hox gene families provides insights of decapod evolution.</title>
        <authorList>
            <person name="Jeong J.-H."/>
            <person name="Song I."/>
            <person name="Kim S."/>
            <person name="Choi T."/>
            <person name="Kim D."/>
            <person name="Ryu S."/>
            <person name="Kim W."/>
        </authorList>
    </citation>
    <scope>NUCLEOTIDE SEQUENCE [LARGE SCALE GENOMIC DNA]</scope>
    <source>
        <tissue evidence="1">Muscle</tissue>
    </source>
</reference>
<keyword evidence="2" id="KW-1185">Reference proteome</keyword>
<dbReference type="AlphaFoldDB" id="A0A5B7K3W3"/>
<dbReference type="EMBL" id="VSRR010143949">
    <property type="protein sequence ID" value="MPD05012.1"/>
    <property type="molecule type" value="Genomic_DNA"/>
</dbReference>
<sequence length="94" mass="10365">MCSTTQQEHSAVAKRIAVLVFTTLYRRLWSCATRRIVLLLSLQQLVGCFQWSVSTLIGEEGSCLGMCGSCLVQSTDIVVIRLSSGTSLECDLEY</sequence>
<name>A0A5B7K3W3_PORTR</name>
<evidence type="ECO:0000313" key="1">
    <source>
        <dbReference type="EMBL" id="MPD05012.1"/>
    </source>
</evidence>
<organism evidence="1 2">
    <name type="scientific">Portunus trituberculatus</name>
    <name type="common">Swimming crab</name>
    <name type="synonym">Neptunus trituberculatus</name>
    <dbReference type="NCBI Taxonomy" id="210409"/>
    <lineage>
        <taxon>Eukaryota</taxon>
        <taxon>Metazoa</taxon>
        <taxon>Ecdysozoa</taxon>
        <taxon>Arthropoda</taxon>
        <taxon>Crustacea</taxon>
        <taxon>Multicrustacea</taxon>
        <taxon>Malacostraca</taxon>
        <taxon>Eumalacostraca</taxon>
        <taxon>Eucarida</taxon>
        <taxon>Decapoda</taxon>
        <taxon>Pleocyemata</taxon>
        <taxon>Brachyura</taxon>
        <taxon>Eubrachyura</taxon>
        <taxon>Portunoidea</taxon>
        <taxon>Portunidae</taxon>
        <taxon>Portuninae</taxon>
        <taxon>Portunus</taxon>
    </lineage>
</organism>
<proteinExistence type="predicted"/>
<evidence type="ECO:0000313" key="2">
    <source>
        <dbReference type="Proteomes" id="UP000324222"/>
    </source>
</evidence>